<dbReference type="SUPFAM" id="SSF51905">
    <property type="entry name" value="FAD/NAD(P)-binding domain"/>
    <property type="match status" value="1"/>
</dbReference>
<keyword evidence="5" id="KW-0812">Transmembrane</keyword>
<comment type="cofactor">
    <cofactor evidence="1">
        <name>FAD</name>
        <dbReference type="ChEBI" id="CHEBI:57692"/>
    </cofactor>
</comment>
<dbReference type="Pfam" id="PF01593">
    <property type="entry name" value="Amino_oxidase"/>
    <property type="match status" value="1"/>
</dbReference>
<dbReference type="PANTHER" id="PTHR43563">
    <property type="entry name" value="AMINE OXIDASE"/>
    <property type="match status" value="1"/>
</dbReference>
<feature type="binding site" evidence="4">
    <location>
        <begin position="39"/>
        <end position="40"/>
    </location>
    <ligand>
        <name>FAD</name>
        <dbReference type="ChEBI" id="CHEBI:57692"/>
    </ligand>
</feature>
<evidence type="ECO:0000256" key="1">
    <source>
        <dbReference type="ARBA" id="ARBA00001974"/>
    </source>
</evidence>
<keyword evidence="5" id="KW-1133">Transmembrane helix</keyword>
<dbReference type="InterPro" id="IPR001613">
    <property type="entry name" value="Flavin_amine_oxidase"/>
</dbReference>
<dbReference type="PANTHER" id="PTHR43563:SF1">
    <property type="entry name" value="AMINE OXIDASE [FLAVIN-CONTAINING] B"/>
    <property type="match status" value="1"/>
</dbReference>
<dbReference type="InterPro" id="IPR050703">
    <property type="entry name" value="Flavin_MAO"/>
</dbReference>
<dbReference type="GO" id="GO:0050232">
    <property type="term" value="F:putrescine oxidase activity"/>
    <property type="evidence" value="ECO:0007669"/>
    <property type="project" value="UniProtKB-EC"/>
</dbReference>
<evidence type="ECO:0000256" key="2">
    <source>
        <dbReference type="ARBA" id="ARBA00005995"/>
    </source>
</evidence>
<accession>A0A174AK72</accession>
<dbReference type="InterPro" id="IPR036188">
    <property type="entry name" value="FAD/NAD-bd_sf"/>
</dbReference>
<comment type="similarity">
    <text evidence="2">Belongs to the flavin monoamine oxidase family.</text>
</comment>
<proteinExistence type="inferred from homology"/>
<evidence type="ECO:0000313" key="7">
    <source>
        <dbReference type="EMBL" id="CUN87888.1"/>
    </source>
</evidence>
<evidence type="ECO:0000313" key="8">
    <source>
        <dbReference type="Proteomes" id="UP000095594"/>
    </source>
</evidence>
<dbReference type="SUPFAM" id="SSF54373">
    <property type="entry name" value="FAD-linked reductases, C-terminal domain"/>
    <property type="match status" value="1"/>
</dbReference>
<keyword evidence="5" id="KW-0472">Membrane</keyword>
<feature type="transmembrane region" description="Helical" evidence="5">
    <location>
        <begin position="12"/>
        <end position="29"/>
    </location>
</feature>
<keyword evidence="3 7" id="KW-0560">Oxidoreductase</keyword>
<dbReference type="Gene3D" id="3.50.50.60">
    <property type="entry name" value="FAD/NAD(P)-binding domain"/>
    <property type="match status" value="1"/>
</dbReference>
<name>A0A174AK72_9CLOT</name>
<gene>
    <name evidence="7" type="primary">puo</name>
    <name evidence="7" type="ORF">ERS852471_00611</name>
</gene>
<dbReference type="PRINTS" id="PR00757">
    <property type="entry name" value="AMINEOXDASEF"/>
</dbReference>
<dbReference type="RefSeq" id="WP_055263797.1">
    <property type="nucleotide sequence ID" value="NZ_CABIXQ010000003.1"/>
</dbReference>
<dbReference type="Gene3D" id="3.90.660.10">
    <property type="match status" value="1"/>
</dbReference>
<protein>
    <submittedName>
        <fullName evidence="7">Flavin containing amine oxidoreductase</fullName>
        <ecNumber evidence="7">1.4.3.10</ecNumber>
    </submittedName>
</protein>
<reference evidence="7 8" key="1">
    <citation type="submission" date="2015-09" db="EMBL/GenBank/DDBJ databases">
        <authorList>
            <consortium name="Pathogen Informatics"/>
        </authorList>
    </citation>
    <scope>NUCLEOTIDE SEQUENCE [LARGE SCALE GENOMIC DNA]</scope>
    <source>
        <strain evidence="7 8">2789STDY5834856</strain>
    </source>
</reference>
<evidence type="ECO:0000259" key="6">
    <source>
        <dbReference type="Pfam" id="PF01593"/>
    </source>
</evidence>
<dbReference type="EC" id="1.4.3.10" evidence="7"/>
<dbReference type="AlphaFoldDB" id="A0A174AK72"/>
<evidence type="ECO:0000256" key="4">
    <source>
        <dbReference type="PIRSR" id="PIRSR601613-1"/>
    </source>
</evidence>
<organism evidence="7 8">
    <name type="scientific">Clostridium disporicum</name>
    <dbReference type="NCBI Taxonomy" id="84024"/>
    <lineage>
        <taxon>Bacteria</taxon>
        <taxon>Bacillati</taxon>
        <taxon>Bacillota</taxon>
        <taxon>Clostridia</taxon>
        <taxon>Eubacteriales</taxon>
        <taxon>Clostridiaceae</taxon>
        <taxon>Clostridium</taxon>
    </lineage>
</organism>
<dbReference type="Proteomes" id="UP000095594">
    <property type="component" value="Unassembled WGS sequence"/>
</dbReference>
<sequence>MEGDHKKEKPKIVIVGAGLAGLTCAYRLFKSGIKCKVFEASERVGGRCFSIRNYFLDNQIAEHGGELIDSEHNEIKELAKEIGLKLENLIDIDKKENKPFYFFNGQPYSYDEASKDWLSVYPRVRKDYEDVKFPTLYNKYTNRGYELDNISVRQWINQIIPEGVNSNLGRLLDVAYSVEYGAETNTQSALNIVRLLGSGEENAFNIFGSSDRMYHIKGGNDQLPGRLYRALPKGTVKFKTQLLSISKVKYDKYKLVFQSACKVASVLADIVVLAIPFSVLKLSVNYDKAGFSELKKQAIDELAMGTNTKLNVQFTSRYWRRVNNNGTTYCNIGYQVTREGSCGQLGTKGILVNNTGGKIGASYNNQEYIKQYVETFINRLDRVIPRRNAKWNGKAILDYWTGNRWTLGSYPYYKLGQYTKFAGVEGESEGNCFFAGDQTSIYYQGYMNGAVESGERVCKEILERIR</sequence>
<evidence type="ECO:0000256" key="3">
    <source>
        <dbReference type="ARBA" id="ARBA00023002"/>
    </source>
</evidence>
<feature type="domain" description="Amine oxidase" evidence="6">
    <location>
        <begin position="19"/>
        <end position="462"/>
    </location>
</feature>
<dbReference type="InterPro" id="IPR002937">
    <property type="entry name" value="Amino_oxidase"/>
</dbReference>
<dbReference type="EMBL" id="CYZX01000003">
    <property type="protein sequence ID" value="CUN87888.1"/>
    <property type="molecule type" value="Genomic_DNA"/>
</dbReference>
<dbReference type="Gene3D" id="1.10.405.10">
    <property type="entry name" value="Guanine Nucleotide Dissociation Inhibitor, domain 1"/>
    <property type="match status" value="1"/>
</dbReference>
<dbReference type="OrthoDB" id="25353at2"/>
<evidence type="ECO:0000256" key="5">
    <source>
        <dbReference type="SAM" id="Phobius"/>
    </source>
</evidence>